<name>A0AAV2EK26_9ROSI</name>
<dbReference type="Proteomes" id="UP001497516">
    <property type="component" value="Chromosome 5"/>
</dbReference>
<evidence type="ECO:0000313" key="2">
    <source>
        <dbReference type="EMBL" id="CAL1386112.1"/>
    </source>
</evidence>
<gene>
    <name evidence="2" type="ORF">LTRI10_LOCUS27199</name>
</gene>
<evidence type="ECO:0000256" key="1">
    <source>
        <dbReference type="SAM" id="MobiDB-lite"/>
    </source>
</evidence>
<sequence length="195" mass="21552">MPGRPKKTEERQSTSERFDLNEIVKERKLQDVVQSCIARNVAEKTTMQDVVLFLLSQQAWAATRGNGTVPRDGEGMVNTRSTRGKRPANDTPRNTTPATRRTRVGHCSKCGSVDHNVRTCPMNRGVGIQDVRLNVSDRRTIERELRIATTGIGVHVNETTGNQYVGLNGAQGRPVRGSQPTEIDMHGSHPPNTQS</sequence>
<keyword evidence="3" id="KW-1185">Reference proteome</keyword>
<protein>
    <submittedName>
        <fullName evidence="2">Uncharacterized protein</fullName>
    </submittedName>
</protein>
<evidence type="ECO:0000313" key="3">
    <source>
        <dbReference type="Proteomes" id="UP001497516"/>
    </source>
</evidence>
<accession>A0AAV2EK26</accession>
<dbReference type="EMBL" id="OZ034818">
    <property type="protein sequence ID" value="CAL1386112.1"/>
    <property type="molecule type" value="Genomic_DNA"/>
</dbReference>
<dbReference type="AlphaFoldDB" id="A0AAV2EK26"/>
<feature type="region of interest" description="Disordered" evidence="1">
    <location>
        <begin position="171"/>
        <end position="195"/>
    </location>
</feature>
<feature type="compositionally biased region" description="Low complexity" evidence="1">
    <location>
        <begin position="89"/>
        <end position="99"/>
    </location>
</feature>
<organism evidence="2 3">
    <name type="scientific">Linum trigynum</name>
    <dbReference type="NCBI Taxonomy" id="586398"/>
    <lineage>
        <taxon>Eukaryota</taxon>
        <taxon>Viridiplantae</taxon>
        <taxon>Streptophyta</taxon>
        <taxon>Embryophyta</taxon>
        <taxon>Tracheophyta</taxon>
        <taxon>Spermatophyta</taxon>
        <taxon>Magnoliopsida</taxon>
        <taxon>eudicotyledons</taxon>
        <taxon>Gunneridae</taxon>
        <taxon>Pentapetalae</taxon>
        <taxon>rosids</taxon>
        <taxon>fabids</taxon>
        <taxon>Malpighiales</taxon>
        <taxon>Linaceae</taxon>
        <taxon>Linum</taxon>
    </lineage>
</organism>
<proteinExistence type="predicted"/>
<reference evidence="2 3" key="1">
    <citation type="submission" date="2024-04" db="EMBL/GenBank/DDBJ databases">
        <authorList>
            <person name="Fracassetti M."/>
        </authorList>
    </citation>
    <scope>NUCLEOTIDE SEQUENCE [LARGE SCALE GENOMIC DNA]</scope>
</reference>
<feature type="region of interest" description="Disordered" evidence="1">
    <location>
        <begin position="65"/>
        <end position="101"/>
    </location>
</feature>